<dbReference type="SUPFAM" id="SSF56300">
    <property type="entry name" value="Metallo-dependent phosphatases"/>
    <property type="match status" value="1"/>
</dbReference>
<evidence type="ECO:0000256" key="1">
    <source>
        <dbReference type="ARBA" id="ARBA00005662"/>
    </source>
</evidence>
<organism evidence="3 4">
    <name type="scientific">Candidatus Giovannonibacteria bacterium RIFCSPLOWO2_12_FULL_43_26</name>
    <dbReference type="NCBI Taxonomy" id="1798363"/>
    <lineage>
        <taxon>Bacteria</taxon>
        <taxon>Candidatus Giovannoniibacteriota</taxon>
    </lineage>
</organism>
<dbReference type="CDD" id="cd07381">
    <property type="entry name" value="MPP_CapA"/>
    <property type="match status" value="1"/>
</dbReference>
<gene>
    <name evidence="3" type="ORF">A3H05_03510</name>
</gene>
<dbReference type="PANTHER" id="PTHR33393">
    <property type="entry name" value="POLYGLUTAMINE SYNTHESIS ACCESSORY PROTEIN RV0574C-RELATED"/>
    <property type="match status" value="1"/>
</dbReference>
<comment type="similarity">
    <text evidence="1">Belongs to the CapA family.</text>
</comment>
<dbReference type="Proteomes" id="UP000177334">
    <property type="component" value="Unassembled WGS sequence"/>
</dbReference>
<reference evidence="3 4" key="1">
    <citation type="journal article" date="2016" name="Nat. Commun.">
        <title>Thousands of microbial genomes shed light on interconnected biogeochemical processes in an aquifer system.</title>
        <authorList>
            <person name="Anantharaman K."/>
            <person name="Brown C.T."/>
            <person name="Hug L.A."/>
            <person name="Sharon I."/>
            <person name="Castelle C.J."/>
            <person name="Probst A.J."/>
            <person name="Thomas B.C."/>
            <person name="Singh A."/>
            <person name="Wilkins M.J."/>
            <person name="Karaoz U."/>
            <person name="Brodie E.L."/>
            <person name="Williams K.H."/>
            <person name="Hubbard S.S."/>
            <person name="Banfield J.F."/>
        </authorList>
    </citation>
    <scope>NUCLEOTIDE SEQUENCE [LARGE SCALE GENOMIC DNA]</scope>
</reference>
<evidence type="ECO:0000313" key="3">
    <source>
        <dbReference type="EMBL" id="OGF92398.1"/>
    </source>
</evidence>
<evidence type="ECO:0000259" key="2">
    <source>
        <dbReference type="SMART" id="SM00854"/>
    </source>
</evidence>
<sequence>MNFTLDKVGLIFTLKALSGGALIVFLVGFFSNLTFSYAYPQIYSKQNLAAALDPLENRNKILLAFVGDIMLGRKVKESILKNGGGDFRYPFEKIYRSLNEYDILFGNLEGPISDKGRDLGSLYSFRMDPKAAEGLAFAGFDILSLANNHIGDWGEEAIDDTALRLERAGIVSVGRDYSPKILNIHGVKIAFLAFFNAPEAEIKKSVEFAKLNADIVVASFHFGDEYEKAPNKFQKKIALLAVDTGANLVIGHHPHIIQPIEEYNGGYIAYSLGNFVFDQDFSEDTMRGALLEVELSDKRIARIESKTIVINENFQPTQPR</sequence>
<dbReference type="AlphaFoldDB" id="A0A1F5XWW5"/>
<dbReference type="Gene3D" id="3.60.21.10">
    <property type="match status" value="1"/>
</dbReference>
<comment type="caution">
    <text evidence="3">The sequence shown here is derived from an EMBL/GenBank/DDBJ whole genome shotgun (WGS) entry which is preliminary data.</text>
</comment>
<dbReference type="PANTHER" id="PTHR33393:SF11">
    <property type="entry name" value="POLYGLUTAMINE SYNTHESIS ACCESSORY PROTEIN RV0574C-RELATED"/>
    <property type="match status" value="1"/>
</dbReference>
<accession>A0A1F5XWW5</accession>
<dbReference type="InterPro" id="IPR052169">
    <property type="entry name" value="CW_Biosynth-Accessory"/>
</dbReference>
<evidence type="ECO:0000313" key="4">
    <source>
        <dbReference type="Proteomes" id="UP000177334"/>
    </source>
</evidence>
<dbReference type="InterPro" id="IPR019079">
    <property type="entry name" value="Capsule_synth_CapA"/>
</dbReference>
<feature type="domain" description="Capsule synthesis protein CapA" evidence="2">
    <location>
        <begin position="62"/>
        <end position="279"/>
    </location>
</feature>
<name>A0A1F5XWW5_9BACT</name>
<dbReference type="EMBL" id="MFIP01000012">
    <property type="protein sequence ID" value="OGF92398.1"/>
    <property type="molecule type" value="Genomic_DNA"/>
</dbReference>
<dbReference type="Pfam" id="PF09587">
    <property type="entry name" value="PGA_cap"/>
    <property type="match status" value="1"/>
</dbReference>
<dbReference type="SMART" id="SM00854">
    <property type="entry name" value="PGA_cap"/>
    <property type="match status" value="1"/>
</dbReference>
<proteinExistence type="inferred from homology"/>
<dbReference type="InterPro" id="IPR029052">
    <property type="entry name" value="Metallo-depent_PP-like"/>
</dbReference>
<protein>
    <recommendedName>
        <fullName evidence="2">Capsule synthesis protein CapA domain-containing protein</fullName>
    </recommendedName>
</protein>